<organism evidence="7 8">
    <name type="scientific">Actinoplanes ianthinogenes</name>
    <dbReference type="NCBI Taxonomy" id="122358"/>
    <lineage>
        <taxon>Bacteria</taxon>
        <taxon>Bacillati</taxon>
        <taxon>Actinomycetota</taxon>
        <taxon>Actinomycetes</taxon>
        <taxon>Micromonosporales</taxon>
        <taxon>Micromonosporaceae</taxon>
        <taxon>Actinoplanes</taxon>
    </lineage>
</organism>
<name>A0ABN6CBP5_9ACTN</name>
<feature type="transmembrane region" description="Helical" evidence="5">
    <location>
        <begin position="111"/>
        <end position="135"/>
    </location>
</feature>
<feature type="region of interest" description="Disordered" evidence="4">
    <location>
        <begin position="1"/>
        <end position="49"/>
    </location>
</feature>
<dbReference type="Gene3D" id="3.40.190.10">
    <property type="entry name" value="Periplasmic binding protein-like II"/>
    <property type="match status" value="2"/>
</dbReference>
<dbReference type="SMART" id="SM00062">
    <property type="entry name" value="PBPb"/>
    <property type="match status" value="1"/>
</dbReference>
<dbReference type="PANTHER" id="PTHR30085:SF6">
    <property type="entry name" value="ABC TRANSPORTER GLUTAMINE-BINDING PROTEIN GLNH"/>
    <property type="match status" value="1"/>
</dbReference>
<keyword evidence="2" id="KW-0813">Transport</keyword>
<protein>
    <recommendedName>
        <fullName evidence="6">Solute-binding protein family 3/N-terminal domain-containing protein</fullName>
    </recommendedName>
</protein>
<dbReference type="Pfam" id="PF00497">
    <property type="entry name" value="SBP_bac_3"/>
    <property type="match status" value="1"/>
</dbReference>
<sequence length="419" mass="46267">MGESSTEGTPLGDSASNGDASRRGPDVPRVPAEPAKRDAASRLSDALRGDLPPQLKRVWPLKRRTTVEDIAARDIAVQEAVDEGRLPPQTEPVPLEQPEVLPDRPERFNMAALRLAGLGLGLVLAIGLTMVRLFVGGPPSVDELRAQSGVDSWTTLAIGVKDDQYGTAYFDPATKIWSGFDIDVAYMIAEDLGFRRDEVKFYGMESEDRARMQADDQNGNRVPVQLVIASYSITPKRIADGVNFSQSYLYTEQSVMTLAGHKPVASLNEFKDKKVCTLSTSTSAVAPTNAGAELVSKNRVRECFAMLDRHQVDAVTTDAAILAGWKAKFPEKYDHWDLGLDATERWGVNAGDNPALKKLVDLTLWRSYADPHDDRWEKAFERNFQTEVPANGKVPIAIAQQPRVTRPDVRELPWEDLLK</sequence>
<proteinExistence type="inferred from homology"/>
<evidence type="ECO:0000256" key="5">
    <source>
        <dbReference type="SAM" id="Phobius"/>
    </source>
</evidence>
<accession>A0ABN6CBP5</accession>
<reference evidence="7 8" key="1">
    <citation type="submission" date="2020-08" db="EMBL/GenBank/DDBJ databases">
        <title>Whole genome shotgun sequence of Actinoplanes ianthinogenes NBRC 13996.</title>
        <authorList>
            <person name="Komaki H."/>
            <person name="Tamura T."/>
        </authorList>
    </citation>
    <scope>NUCLEOTIDE SEQUENCE [LARGE SCALE GENOMIC DNA]</scope>
    <source>
        <strain evidence="7 8">NBRC 13996</strain>
    </source>
</reference>
<evidence type="ECO:0000256" key="1">
    <source>
        <dbReference type="ARBA" id="ARBA00010333"/>
    </source>
</evidence>
<dbReference type="EMBL" id="AP023356">
    <property type="protein sequence ID" value="BCJ41742.1"/>
    <property type="molecule type" value="Genomic_DNA"/>
</dbReference>
<feature type="compositionally biased region" description="Polar residues" evidence="4">
    <location>
        <begin position="1"/>
        <end position="19"/>
    </location>
</feature>
<keyword evidence="5" id="KW-1133">Transmembrane helix</keyword>
<keyword evidence="3" id="KW-0732">Signal</keyword>
<dbReference type="SUPFAM" id="SSF53850">
    <property type="entry name" value="Periplasmic binding protein-like II"/>
    <property type="match status" value="1"/>
</dbReference>
<dbReference type="InterPro" id="IPR001638">
    <property type="entry name" value="Solute-binding_3/MltF_N"/>
</dbReference>
<gene>
    <name evidence="7" type="ORF">Aiant_23990</name>
</gene>
<feature type="compositionally biased region" description="Basic and acidic residues" evidence="4">
    <location>
        <begin position="34"/>
        <end position="48"/>
    </location>
</feature>
<dbReference type="PANTHER" id="PTHR30085">
    <property type="entry name" value="AMINO ACID ABC TRANSPORTER PERMEASE"/>
    <property type="match status" value="1"/>
</dbReference>
<keyword evidence="8" id="KW-1185">Reference proteome</keyword>
<dbReference type="RefSeq" id="WP_189333156.1">
    <property type="nucleotide sequence ID" value="NZ_AP023356.1"/>
</dbReference>
<comment type="similarity">
    <text evidence="1">Belongs to the bacterial solute-binding protein 3 family.</text>
</comment>
<evidence type="ECO:0000313" key="7">
    <source>
        <dbReference type="EMBL" id="BCJ41742.1"/>
    </source>
</evidence>
<dbReference type="Proteomes" id="UP000676967">
    <property type="component" value="Chromosome"/>
</dbReference>
<evidence type="ECO:0000256" key="2">
    <source>
        <dbReference type="ARBA" id="ARBA00022448"/>
    </source>
</evidence>
<evidence type="ECO:0000256" key="3">
    <source>
        <dbReference type="ARBA" id="ARBA00022729"/>
    </source>
</evidence>
<feature type="domain" description="Solute-binding protein family 3/N-terminal" evidence="6">
    <location>
        <begin position="155"/>
        <end position="387"/>
    </location>
</feature>
<keyword evidence="5" id="KW-0472">Membrane</keyword>
<evidence type="ECO:0000259" key="6">
    <source>
        <dbReference type="SMART" id="SM00062"/>
    </source>
</evidence>
<keyword evidence="5" id="KW-0812">Transmembrane</keyword>
<dbReference type="InterPro" id="IPR051455">
    <property type="entry name" value="Bact_solute-bind_prot3"/>
</dbReference>
<evidence type="ECO:0000313" key="8">
    <source>
        <dbReference type="Proteomes" id="UP000676967"/>
    </source>
</evidence>
<evidence type="ECO:0000256" key="4">
    <source>
        <dbReference type="SAM" id="MobiDB-lite"/>
    </source>
</evidence>